<keyword evidence="2 4" id="KW-0808">Transferase</keyword>
<dbReference type="STRING" id="1133569.FD21_GL000040"/>
<dbReference type="UniPathway" id="UPA00074">
    <property type="reaction ID" value="UER00126"/>
</dbReference>
<dbReference type="eggNOG" id="COG0299">
    <property type="taxonomic scope" value="Bacteria"/>
</dbReference>
<evidence type="ECO:0000259" key="5">
    <source>
        <dbReference type="Pfam" id="PF00551"/>
    </source>
</evidence>
<feature type="site" description="Raises pKa of active site His" evidence="4">
    <location>
        <position position="144"/>
    </location>
</feature>
<comment type="caution">
    <text evidence="4">Lacks conserved residue(s) required for the propagation of feature annotation.</text>
</comment>
<dbReference type="OrthoDB" id="9806170at2"/>
<evidence type="ECO:0000313" key="6">
    <source>
        <dbReference type="EMBL" id="KRM89745.1"/>
    </source>
</evidence>
<organism evidence="6 7">
    <name type="scientific">Liquorilactobacillus vini DSM 20605</name>
    <dbReference type="NCBI Taxonomy" id="1133569"/>
    <lineage>
        <taxon>Bacteria</taxon>
        <taxon>Bacillati</taxon>
        <taxon>Bacillota</taxon>
        <taxon>Bacilli</taxon>
        <taxon>Lactobacillales</taxon>
        <taxon>Lactobacillaceae</taxon>
        <taxon>Liquorilactobacillus</taxon>
    </lineage>
</organism>
<dbReference type="InterPro" id="IPR002376">
    <property type="entry name" value="Formyl_transf_N"/>
</dbReference>
<dbReference type="NCBIfam" id="TIGR00639">
    <property type="entry name" value="PurN"/>
    <property type="match status" value="1"/>
</dbReference>
<dbReference type="CDD" id="cd08645">
    <property type="entry name" value="FMT_core_GART"/>
    <property type="match status" value="1"/>
</dbReference>
<comment type="catalytic activity">
    <reaction evidence="4">
        <text>N(1)-(5-phospho-beta-D-ribosyl)glycinamide + (6R)-10-formyltetrahydrofolate = N(2)-formyl-N(1)-(5-phospho-beta-D-ribosyl)glycinamide + (6S)-5,6,7,8-tetrahydrofolate + H(+)</text>
        <dbReference type="Rhea" id="RHEA:15053"/>
        <dbReference type="ChEBI" id="CHEBI:15378"/>
        <dbReference type="ChEBI" id="CHEBI:57453"/>
        <dbReference type="ChEBI" id="CHEBI:143788"/>
        <dbReference type="ChEBI" id="CHEBI:147286"/>
        <dbReference type="ChEBI" id="CHEBI:195366"/>
        <dbReference type="EC" id="2.1.2.2"/>
    </reaction>
</comment>
<dbReference type="GO" id="GO:0006189">
    <property type="term" value="P:'de novo' IMP biosynthetic process"/>
    <property type="evidence" value="ECO:0007669"/>
    <property type="project" value="UniProtKB-UniRule"/>
</dbReference>
<name>A0A0R2CDC4_9LACO</name>
<dbReference type="PANTHER" id="PTHR43369">
    <property type="entry name" value="PHOSPHORIBOSYLGLYCINAMIDE FORMYLTRANSFERASE"/>
    <property type="match status" value="1"/>
</dbReference>
<dbReference type="Gene3D" id="3.40.50.170">
    <property type="entry name" value="Formyl transferase, N-terminal domain"/>
    <property type="match status" value="1"/>
</dbReference>
<evidence type="ECO:0000313" key="7">
    <source>
        <dbReference type="Proteomes" id="UP000051576"/>
    </source>
</evidence>
<dbReference type="SUPFAM" id="SSF53328">
    <property type="entry name" value="Formyltransferase"/>
    <property type="match status" value="1"/>
</dbReference>
<comment type="function">
    <text evidence="4">Catalyzes the transfer of a formyl group from 10-formyltetrahydrofolate to 5-phospho-ribosyl-glycinamide (GAR), producing 5-phospho-ribosyl-N-formylglycinamide (FGAR) and tetrahydrofolate.</text>
</comment>
<dbReference type="InterPro" id="IPR036477">
    <property type="entry name" value="Formyl_transf_N_sf"/>
</dbReference>
<accession>A0A0R2CDC4</accession>
<feature type="domain" description="Formyl transferase N-terminal" evidence="5">
    <location>
        <begin position="1"/>
        <end position="181"/>
    </location>
</feature>
<comment type="similarity">
    <text evidence="4">Belongs to the GART family.</text>
</comment>
<evidence type="ECO:0000256" key="4">
    <source>
        <dbReference type="HAMAP-Rule" id="MF_01930"/>
    </source>
</evidence>
<dbReference type="PATRIC" id="fig|1133569.4.peg.40"/>
<comment type="pathway">
    <text evidence="1 4">Purine metabolism; IMP biosynthesis via de novo pathway; N(2)-formyl-N(1)-(5-phospho-D-ribosyl)glycinamide from N(1)-(5-phospho-D-ribosyl)glycinamide (10-formyl THF route): step 1/1.</text>
</comment>
<comment type="caution">
    <text evidence="6">The sequence shown here is derived from an EMBL/GenBank/DDBJ whole genome shotgun (WGS) entry which is preliminary data.</text>
</comment>
<sequence length="201" mass="22479">MKVAIFASGNGTNFEVLAKKFLKHEIPGQLALLFCDHPQANVIERAKRLGVTWASLTVKECGGKAEYERRVYQLLIEKKIDFIILAGYLRVIGGPILANYEGRIVNLHPAYLPEYPGLHSIERAFADQRKQTGVTVHYIDAGLDSGPIIAQKHVPILPTDTAKSLEQRVHDCEHQLYPAVVKQILTNLLEKEPTKNEKSDS</sequence>
<dbReference type="PANTHER" id="PTHR43369:SF2">
    <property type="entry name" value="PHOSPHORIBOSYLGLYCINAMIDE FORMYLTRANSFERASE"/>
    <property type="match status" value="1"/>
</dbReference>
<keyword evidence="7" id="KW-1185">Reference proteome</keyword>
<dbReference type="AlphaFoldDB" id="A0A0R2CDC4"/>
<evidence type="ECO:0000256" key="2">
    <source>
        <dbReference type="ARBA" id="ARBA00022679"/>
    </source>
</evidence>
<dbReference type="InterPro" id="IPR004607">
    <property type="entry name" value="GART"/>
</dbReference>
<dbReference type="Proteomes" id="UP000051576">
    <property type="component" value="Unassembled WGS sequence"/>
</dbReference>
<dbReference type="EC" id="2.1.2.2" evidence="4"/>
<gene>
    <name evidence="4" type="primary">purN</name>
    <name evidence="6" type="ORF">FD21_GL000040</name>
</gene>
<feature type="binding site" evidence="4">
    <location>
        <position position="64"/>
    </location>
    <ligand>
        <name>(6R)-10-formyltetrahydrofolate</name>
        <dbReference type="ChEBI" id="CHEBI:195366"/>
    </ligand>
</feature>
<feature type="binding site" evidence="4">
    <location>
        <begin position="11"/>
        <end position="13"/>
    </location>
    <ligand>
        <name>N(1)-(5-phospho-beta-D-ribosyl)glycinamide</name>
        <dbReference type="ChEBI" id="CHEBI:143788"/>
    </ligand>
</feature>
<dbReference type="GO" id="GO:0005829">
    <property type="term" value="C:cytosol"/>
    <property type="evidence" value="ECO:0007669"/>
    <property type="project" value="TreeGrafter"/>
</dbReference>
<protein>
    <recommendedName>
        <fullName evidence="4">Phosphoribosylglycinamide formyltransferase</fullName>
        <ecNumber evidence="4">2.1.2.2</ecNumber>
    </recommendedName>
    <alternativeName>
        <fullName evidence="4">5'-phosphoribosylglycinamide transformylase</fullName>
    </alternativeName>
    <alternativeName>
        <fullName evidence="4">GAR transformylase</fullName>
        <shortName evidence="4">GART</shortName>
    </alternativeName>
</protein>
<feature type="binding site" evidence="4">
    <location>
        <position position="106"/>
    </location>
    <ligand>
        <name>(6R)-10-formyltetrahydrofolate</name>
        <dbReference type="ChEBI" id="CHEBI:195366"/>
    </ligand>
</feature>
<dbReference type="HAMAP" id="MF_01930">
    <property type="entry name" value="PurN"/>
    <property type="match status" value="1"/>
</dbReference>
<reference evidence="6 7" key="1">
    <citation type="journal article" date="2015" name="Genome Announc.">
        <title>Expanding the biotechnology potential of lactobacilli through comparative genomics of 213 strains and associated genera.</title>
        <authorList>
            <person name="Sun Z."/>
            <person name="Harris H.M."/>
            <person name="McCann A."/>
            <person name="Guo C."/>
            <person name="Argimon S."/>
            <person name="Zhang W."/>
            <person name="Yang X."/>
            <person name="Jeffery I.B."/>
            <person name="Cooney J.C."/>
            <person name="Kagawa T.F."/>
            <person name="Liu W."/>
            <person name="Song Y."/>
            <person name="Salvetti E."/>
            <person name="Wrobel A."/>
            <person name="Rasinkangas P."/>
            <person name="Parkhill J."/>
            <person name="Rea M.C."/>
            <person name="O'Sullivan O."/>
            <person name="Ritari J."/>
            <person name="Douillard F.P."/>
            <person name="Paul Ross R."/>
            <person name="Yang R."/>
            <person name="Briner A.E."/>
            <person name="Felis G.E."/>
            <person name="de Vos W.M."/>
            <person name="Barrangou R."/>
            <person name="Klaenhammer T.R."/>
            <person name="Caufield P.W."/>
            <person name="Cui Y."/>
            <person name="Zhang H."/>
            <person name="O'Toole P.W."/>
        </authorList>
    </citation>
    <scope>NUCLEOTIDE SEQUENCE [LARGE SCALE GENOMIC DNA]</scope>
    <source>
        <strain evidence="6 7">DSM 20605</strain>
    </source>
</reference>
<dbReference type="RefSeq" id="WP_010580119.1">
    <property type="nucleotide sequence ID" value="NZ_AHYZ01000060.1"/>
</dbReference>
<dbReference type="EMBL" id="AYYX01000001">
    <property type="protein sequence ID" value="KRM89745.1"/>
    <property type="molecule type" value="Genomic_DNA"/>
</dbReference>
<dbReference type="Pfam" id="PF00551">
    <property type="entry name" value="Formyl_trans_N"/>
    <property type="match status" value="1"/>
</dbReference>
<proteinExistence type="inferred from homology"/>
<feature type="active site" description="Proton donor" evidence="4">
    <location>
        <position position="108"/>
    </location>
</feature>
<evidence type="ECO:0000256" key="1">
    <source>
        <dbReference type="ARBA" id="ARBA00005054"/>
    </source>
</evidence>
<evidence type="ECO:0000256" key="3">
    <source>
        <dbReference type="ARBA" id="ARBA00022755"/>
    </source>
</evidence>
<keyword evidence="3 4" id="KW-0658">Purine biosynthesis</keyword>
<dbReference type="GO" id="GO:0004644">
    <property type="term" value="F:phosphoribosylglycinamide formyltransferase activity"/>
    <property type="evidence" value="ECO:0007669"/>
    <property type="project" value="UniProtKB-UniRule"/>
</dbReference>